<dbReference type="PROSITE" id="PS51257">
    <property type="entry name" value="PROKAR_LIPOPROTEIN"/>
    <property type="match status" value="1"/>
</dbReference>
<evidence type="ECO:0000256" key="2">
    <source>
        <dbReference type="ARBA" id="ARBA00022448"/>
    </source>
</evidence>
<evidence type="ECO:0000256" key="7">
    <source>
        <dbReference type="ARBA" id="ARBA00023170"/>
    </source>
</evidence>
<keyword evidence="4 8" id="KW-0812">Transmembrane</keyword>
<dbReference type="InterPro" id="IPR026612">
    <property type="entry name" value="STRA6-like"/>
</dbReference>
<name>A0ABY7ET91_MYAAR</name>
<dbReference type="EMBL" id="CP111019">
    <property type="protein sequence ID" value="WAR12132.1"/>
    <property type="molecule type" value="Genomic_DNA"/>
</dbReference>
<comment type="subcellular location">
    <subcellularLocation>
        <location evidence="1">Cell membrane</location>
        <topology evidence="1">Multi-pass membrane protein</topology>
    </subcellularLocation>
</comment>
<keyword evidence="6 8" id="KW-0472">Membrane</keyword>
<dbReference type="Pfam" id="PF14752">
    <property type="entry name" value="RBP_receptor"/>
    <property type="match status" value="1"/>
</dbReference>
<evidence type="ECO:0000256" key="1">
    <source>
        <dbReference type="ARBA" id="ARBA00004651"/>
    </source>
</evidence>
<dbReference type="PANTHER" id="PTHR21444">
    <property type="entry name" value="COILED-COIL DOMAIN-CONTAINING PROTEIN 180"/>
    <property type="match status" value="1"/>
</dbReference>
<evidence type="ECO:0000256" key="5">
    <source>
        <dbReference type="ARBA" id="ARBA00022989"/>
    </source>
</evidence>
<gene>
    <name evidence="9" type="ORF">MAR_026312</name>
</gene>
<evidence type="ECO:0000256" key="3">
    <source>
        <dbReference type="ARBA" id="ARBA00022475"/>
    </source>
</evidence>
<feature type="transmembrane region" description="Helical" evidence="8">
    <location>
        <begin position="21"/>
        <end position="48"/>
    </location>
</feature>
<sequence length="182" mass="20950">MTSLKGLFFRKVYHNISYFLFFFYIVLGVFGCFLTIIKGVILGVIYLARLDRCGLVSGFETWDTGYMYYVSFLHFEECHRHPVLLVFCDILFDAHSSRKDTKLHRYGACDSRTGSTADLEEQNTGSSRGGEIISTTKTRVKNRWLKAYTLLRNPSIQTKPLEEDYDTLEELGKCDNAFLAYA</sequence>
<evidence type="ECO:0000256" key="4">
    <source>
        <dbReference type="ARBA" id="ARBA00022692"/>
    </source>
</evidence>
<keyword evidence="10" id="KW-1185">Reference proteome</keyword>
<protein>
    <submittedName>
        <fullName evidence="9">STR6L-like protein</fullName>
    </submittedName>
</protein>
<accession>A0ABY7ET91</accession>
<keyword evidence="7" id="KW-0675">Receptor</keyword>
<keyword evidence="5 8" id="KW-1133">Transmembrane helix</keyword>
<evidence type="ECO:0000313" key="9">
    <source>
        <dbReference type="EMBL" id="WAR12132.1"/>
    </source>
</evidence>
<keyword evidence="3" id="KW-1003">Cell membrane</keyword>
<keyword evidence="2" id="KW-0813">Transport</keyword>
<evidence type="ECO:0000256" key="8">
    <source>
        <dbReference type="SAM" id="Phobius"/>
    </source>
</evidence>
<evidence type="ECO:0000256" key="6">
    <source>
        <dbReference type="ARBA" id="ARBA00023136"/>
    </source>
</evidence>
<organism evidence="9 10">
    <name type="scientific">Mya arenaria</name>
    <name type="common">Soft-shell clam</name>
    <dbReference type="NCBI Taxonomy" id="6604"/>
    <lineage>
        <taxon>Eukaryota</taxon>
        <taxon>Metazoa</taxon>
        <taxon>Spiralia</taxon>
        <taxon>Lophotrochozoa</taxon>
        <taxon>Mollusca</taxon>
        <taxon>Bivalvia</taxon>
        <taxon>Autobranchia</taxon>
        <taxon>Heteroconchia</taxon>
        <taxon>Euheterodonta</taxon>
        <taxon>Imparidentia</taxon>
        <taxon>Neoheterodontei</taxon>
        <taxon>Myida</taxon>
        <taxon>Myoidea</taxon>
        <taxon>Myidae</taxon>
        <taxon>Mya</taxon>
    </lineage>
</organism>
<dbReference type="PANTHER" id="PTHR21444:SF15">
    <property type="entry name" value="RECEPTOR FOR RETINOL UPTAKE STRA6"/>
    <property type="match status" value="1"/>
</dbReference>
<evidence type="ECO:0000313" key="10">
    <source>
        <dbReference type="Proteomes" id="UP001164746"/>
    </source>
</evidence>
<reference evidence="9" key="1">
    <citation type="submission" date="2022-11" db="EMBL/GenBank/DDBJ databases">
        <title>Centuries of genome instability and evolution in soft-shell clam transmissible cancer (bioRxiv).</title>
        <authorList>
            <person name="Hart S.F.M."/>
            <person name="Yonemitsu M.A."/>
            <person name="Giersch R.M."/>
            <person name="Beal B.F."/>
            <person name="Arriagada G."/>
            <person name="Davis B.W."/>
            <person name="Ostrander E.A."/>
            <person name="Goff S.P."/>
            <person name="Metzger M.J."/>
        </authorList>
    </citation>
    <scope>NUCLEOTIDE SEQUENCE</scope>
    <source>
        <strain evidence="9">MELC-2E11</strain>
        <tissue evidence="9">Siphon/mantle</tissue>
    </source>
</reference>
<dbReference type="Proteomes" id="UP001164746">
    <property type="component" value="Chromosome 8"/>
</dbReference>
<proteinExistence type="predicted"/>